<accession>A0A0A8Y4Y0</accession>
<organism evidence="1">
    <name type="scientific">Arundo donax</name>
    <name type="common">Giant reed</name>
    <name type="synonym">Donax arundinaceus</name>
    <dbReference type="NCBI Taxonomy" id="35708"/>
    <lineage>
        <taxon>Eukaryota</taxon>
        <taxon>Viridiplantae</taxon>
        <taxon>Streptophyta</taxon>
        <taxon>Embryophyta</taxon>
        <taxon>Tracheophyta</taxon>
        <taxon>Spermatophyta</taxon>
        <taxon>Magnoliopsida</taxon>
        <taxon>Liliopsida</taxon>
        <taxon>Poales</taxon>
        <taxon>Poaceae</taxon>
        <taxon>PACMAD clade</taxon>
        <taxon>Arundinoideae</taxon>
        <taxon>Arundineae</taxon>
        <taxon>Arundo</taxon>
    </lineage>
</organism>
<name>A0A0A8Y4Y0_ARUDO</name>
<proteinExistence type="predicted"/>
<protein>
    <submittedName>
        <fullName evidence="1">Uncharacterized protein</fullName>
    </submittedName>
</protein>
<sequence length="15" mass="1864">MNPRYYLQANKYSCL</sequence>
<reference evidence="1" key="2">
    <citation type="journal article" date="2015" name="Data Brief">
        <title>Shoot transcriptome of the giant reed, Arundo donax.</title>
        <authorList>
            <person name="Barrero R.A."/>
            <person name="Guerrero F.D."/>
            <person name="Moolhuijzen P."/>
            <person name="Goolsby J.A."/>
            <person name="Tidwell J."/>
            <person name="Bellgard S.E."/>
            <person name="Bellgard M.I."/>
        </authorList>
    </citation>
    <scope>NUCLEOTIDE SEQUENCE</scope>
    <source>
        <tissue evidence="1">Shoot tissue taken approximately 20 cm above the soil surface</tissue>
    </source>
</reference>
<dbReference type="EMBL" id="GBRH01278828">
    <property type="protein sequence ID" value="JAD19067.1"/>
    <property type="molecule type" value="Transcribed_RNA"/>
</dbReference>
<evidence type="ECO:0000313" key="1">
    <source>
        <dbReference type="EMBL" id="JAD19067.1"/>
    </source>
</evidence>
<reference evidence="1" key="1">
    <citation type="submission" date="2014-09" db="EMBL/GenBank/DDBJ databases">
        <authorList>
            <person name="Magalhaes I.L.F."/>
            <person name="Oliveira U."/>
            <person name="Santos F.R."/>
            <person name="Vidigal T.H.D.A."/>
            <person name="Brescovit A.D."/>
            <person name="Santos A.J."/>
        </authorList>
    </citation>
    <scope>NUCLEOTIDE SEQUENCE</scope>
    <source>
        <tissue evidence="1">Shoot tissue taken approximately 20 cm above the soil surface</tissue>
    </source>
</reference>